<dbReference type="InterPro" id="IPR025959">
    <property type="entry name" value="Winged_HTH_dom"/>
</dbReference>
<evidence type="ECO:0000313" key="2">
    <source>
        <dbReference type="EMBL" id="GHO87689.1"/>
    </source>
</evidence>
<dbReference type="Pfam" id="PF13551">
    <property type="entry name" value="HTH_29"/>
    <property type="match status" value="1"/>
</dbReference>
<comment type="caution">
    <text evidence="2">The sequence shown here is derived from an EMBL/GenBank/DDBJ whole genome shotgun (WGS) entry which is preliminary data.</text>
</comment>
<dbReference type="EMBL" id="BNJJ01000018">
    <property type="protein sequence ID" value="GHO87689.1"/>
    <property type="molecule type" value="Genomic_DNA"/>
</dbReference>
<dbReference type="Pfam" id="PF13592">
    <property type="entry name" value="HTH_33"/>
    <property type="match status" value="1"/>
</dbReference>
<name>A0ABQ3VN79_9CHLR</name>
<protein>
    <recommendedName>
        <fullName evidence="1">Winged helix-turn helix domain-containing protein</fullName>
    </recommendedName>
</protein>
<feature type="domain" description="Winged helix-turn helix" evidence="1">
    <location>
        <begin position="88"/>
        <end position="146"/>
    </location>
</feature>
<proteinExistence type="predicted"/>
<dbReference type="SUPFAM" id="SSF46689">
    <property type="entry name" value="Homeodomain-like"/>
    <property type="match status" value="1"/>
</dbReference>
<evidence type="ECO:0000313" key="3">
    <source>
        <dbReference type="Proteomes" id="UP000635565"/>
    </source>
</evidence>
<gene>
    <name evidence="2" type="ORF">KSZ_56950</name>
</gene>
<organism evidence="2 3">
    <name type="scientific">Dictyobacter formicarum</name>
    <dbReference type="NCBI Taxonomy" id="2778368"/>
    <lineage>
        <taxon>Bacteria</taxon>
        <taxon>Bacillati</taxon>
        <taxon>Chloroflexota</taxon>
        <taxon>Ktedonobacteria</taxon>
        <taxon>Ktedonobacterales</taxon>
        <taxon>Dictyobacteraceae</taxon>
        <taxon>Dictyobacter</taxon>
    </lineage>
</organism>
<dbReference type="Proteomes" id="UP000635565">
    <property type="component" value="Unassembled WGS sequence"/>
</dbReference>
<dbReference type="InterPro" id="IPR009057">
    <property type="entry name" value="Homeodomain-like_sf"/>
</dbReference>
<evidence type="ECO:0000259" key="1">
    <source>
        <dbReference type="Pfam" id="PF13592"/>
    </source>
</evidence>
<sequence>MRYRKAKDGLERGRWQVIWLIAQGISAQHVADMTGYCYTWVRTLVQRYNQDGPRAMSDGRHENLGGQYLLSAEQQQQLQETLQQDPPDGGLWSGPKVALWIEQHTGRKVHAQRGWEYLRRLGFRPRVLRPRHVKSNPQEQAVFKKN</sequence>
<reference evidence="2 3" key="1">
    <citation type="journal article" date="2021" name="Int. J. Syst. Evol. Microbiol.">
        <title>Reticulibacter mediterranei gen. nov., sp. nov., within the new family Reticulibacteraceae fam. nov., and Ktedonospora formicarum gen. nov., sp. nov., Ktedonobacter robiniae sp. nov., Dictyobacter formicarum sp. nov. and Dictyobacter arantiisoli sp. nov., belonging to the class Ktedonobacteria.</title>
        <authorList>
            <person name="Yabe S."/>
            <person name="Zheng Y."/>
            <person name="Wang C.M."/>
            <person name="Sakai Y."/>
            <person name="Abe K."/>
            <person name="Yokota A."/>
            <person name="Donadio S."/>
            <person name="Cavaletti L."/>
            <person name="Monciardini P."/>
        </authorList>
    </citation>
    <scope>NUCLEOTIDE SEQUENCE [LARGE SCALE GENOMIC DNA]</scope>
    <source>
        <strain evidence="2 3">SOSP1-9</strain>
    </source>
</reference>
<keyword evidence="3" id="KW-1185">Reference proteome</keyword>
<accession>A0ABQ3VN79</accession>